<feature type="transmembrane region" description="Helical" evidence="1">
    <location>
        <begin position="457"/>
        <end position="476"/>
    </location>
</feature>
<organism evidence="3 4">
    <name type="scientific">Orchesella dallaii</name>
    <dbReference type="NCBI Taxonomy" id="48710"/>
    <lineage>
        <taxon>Eukaryota</taxon>
        <taxon>Metazoa</taxon>
        <taxon>Ecdysozoa</taxon>
        <taxon>Arthropoda</taxon>
        <taxon>Hexapoda</taxon>
        <taxon>Collembola</taxon>
        <taxon>Entomobryomorpha</taxon>
        <taxon>Entomobryoidea</taxon>
        <taxon>Orchesellidae</taxon>
        <taxon>Orchesellinae</taxon>
        <taxon>Orchesella</taxon>
    </lineage>
</organism>
<dbReference type="Proteomes" id="UP001642540">
    <property type="component" value="Unassembled WGS sequence"/>
</dbReference>
<evidence type="ECO:0000256" key="1">
    <source>
        <dbReference type="SAM" id="Phobius"/>
    </source>
</evidence>
<gene>
    <name evidence="3" type="ORF">ODALV1_LOCUS22543</name>
</gene>
<accession>A0ABP1RIE7</accession>
<feature type="signal peptide" evidence="2">
    <location>
        <begin position="1"/>
        <end position="24"/>
    </location>
</feature>
<comment type="caution">
    <text evidence="3">The sequence shown here is derived from an EMBL/GenBank/DDBJ whole genome shotgun (WGS) entry which is preliminary data.</text>
</comment>
<keyword evidence="1" id="KW-0812">Transmembrane</keyword>
<keyword evidence="4" id="KW-1185">Reference proteome</keyword>
<feature type="transmembrane region" description="Helical" evidence="1">
    <location>
        <begin position="728"/>
        <end position="748"/>
    </location>
</feature>
<keyword evidence="1" id="KW-0472">Membrane</keyword>
<feature type="transmembrane region" description="Helical" evidence="1">
    <location>
        <begin position="412"/>
        <end position="436"/>
    </location>
</feature>
<dbReference type="EMBL" id="CAXLJM020000075">
    <property type="protein sequence ID" value="CAL8128778.1"/>
    <property type="molecule type" value="Genomic_DNA"/>
</dbReference>
<reference evidence="3 4" key="1">
    <citation type="submission" date="2024-08" db="EMBL/GenBank/DDBJ databases">
        <authorList>
            <person name="Cucini C."/>
            <person name="Frati F."/>
        </authorList>
    </citation>
    <scope>NUCLEOTIDE SEQUENCE [LARGE SCALE GENOMIC DNA]</scope>
</reference>
<keyword evidence="2" id="KW-0732">Signal</keyword>
<feature type="transmembrane region" description="Helical" evidence="1">
    <location>
        <begin position="482"/>
        <end position="500"/>
    </location>
</feature>
<evidence type="ECO:0000313" key="4">
    <source>
        <dbReference type="Proteomes" id="UP001642540"/>
    </source>
</evidence>
<sequence>MASISPRILVKTAFLFTTIFPSLSHPATVQPLDLNSKLEIFKECSINVVINHVDLWENDKFLGSYETDPFIFPIILSFYRYQSKKKTKTKRITRETFQKPAFYCGNRRVRLMPNQGFLFYAPPAPKSICFLQVYVAPKPCPEWEHNVALPMNYKLVCQLFPKSFLSPSFDFKLGHEEFHGFTVDKSNLLFIFVQKKSYDNLYQSSIFSLVEFLWSNPFTNTDNSVLPTQLLFEMEQSQGGDSVVMFSTSVFTCTDYQTVHKDLTRICRKSKNNVDKFHYLWFLVSMMWLWPKNITYSSSADITSWRQLQAYRSDCQNNLVITKMKHSPFTQNNIYLSDWKQQQQVEVEPILIRMVCPNCTVVMDPDGCASLFNIFPQFSRYFTPSPAAPFTFNTENNFVHFITCSPLEKPSYLSLIGYVSAFDVGTWIATLVAALVSGRLWYLYADVDVDRRKASRNFNKLFHAFFVFNLLLGQGTSAIQKMRWITGSWIITGIVLTYFYQGDNINRLIAPLSSAKLQSFEEMLSENLTTHSPILQESELKAAYAENAIMYENKNDQRTTHRSIFVEDLASGTVFGSIYVKKQIKMTQEKALSLLKPMQQTPETMEGVMQMFESGYFIQKISKCGSDVYVNTLDNIEKMKLKLQQHGVSRKRITTSTSAYGQVLDVWILQWNPWPFDVYTRRVRSLLQSGIAQLWKRWKFRVETWNDTVAYAMNITNAPKAVSTEDNAVVVFYLHAAFLCVALITFVLETKWPIYCFYGFLNRVREITERLKSVKLNCCKICFGTGRTNYKASAKVNKVKFREDCKEDENMSKRGEVEMPVESPECVDKKEESKRKFCFRSRKVLRITKFLKYFYTTTLEIAHDLW</sequence>
<protein>
    <submittedName>
        <fullName evidence="3">Uncharacterized protein</fullName>
    </submittedName>
</protein>
<feature type="chain" id="PRO_5046177705" evidence="2">
    <location>
        <begin position="25"/>
        <end position="866"/>
    </location>
</feature>
<keyword evidence="1" id="KW-1133">Transmembrane helix</keyword>
<proteinExistence type="predicted"/>
<evidence type="ECO:0000256" key="2">
    <source>
        <dbReference type="SAM" id="SignalP"/>
    </source>
</evidence>
<evidence type="ECO:0000313" key="3">
    <source>
        <dbReference type="EMBL" id="CAL8128778.1"/>
    </source>
</evidence>
<name>A0ABP1RIE7_9HEXA</name>